<evidence type="ECO:0000256" key="1">
    <source>
        <dbReference type="SAM" id="MobiDB-lite"/>
    </source>
</evidence>
<dbReference type="InterPro" id="IPR035472">
    <property type="entry name" value="RpiR-like_SIS"/>
</dbReference>
<evidence type="ECO:0000259" key="2">
    <source>
        <dbReference type="PROSITE" id="PS51464"/>
    </source>
</evidence>
<comment type="caution">
    <text evidence="3">The sequence shown here is derived from an EMBL/GenBank/DDBJ whole genome shotgun (WGS) entry which is preliminary data.</text>
</comment>
<gene>
    <name evidence="3" type="ORF">GCM10025790_00980</name>
</gene>
<dbReference type="InterPro" id="IPR046348">
    <property type="entry name" value="SIS_dom_sf"/>
</dbReference>
<dbReference type="PANTHER" id="PTHR30514:SF18">
    <property type="entry name" value="RPIR-FAMILY TRANSCRIPTIONAL REGULATOR"/>
    <property type="match status" value="1"/>
</dbReference>
<dbReference type="RefSeq" id="WP_345476180.1">
    <property type="nucleotide sequence ID" value="NZ_BAABLW010000001.1"/>
</dbReference>
<dbReference type="SUPFAM" id="SSF53697">
    <property type="entry name" value="SIS domain"/>
    <property type="match status" value="1"/>
</dbReference>
<dbReference type="InterPro" id="IPR001347">
    <property type="entry name" value="SIS_dom"/>
</dbReference>
<name>A0ABP9FPI9_9MICC</name>
<feature type="region of interest" description="Disordered" evidence="1">
    <location>
        <begin position="1"/>
        <end position="26"/>
    </location>
</feature>
<protein>
    <recommendedName>
        <fullName evidence="2">SIS domain-containing protein</fullName>
    </recommendedName>
</protein>
<dbReference type="EMBL" id="BAABLW010000001">
    <property type="protein sequence ID" value="GAA4910713.1"/>
    <property type="molecule type" value="Genomic_DNA"/>
</dbReference>
<keyword evidence="4" id="KW-1185">Reference proteome</keyword>
<reference evidence="4" key="1">
    <citation type="journal article" date="2019" name="Int. J. Syst. Evol. Microbiol.">
        <title>The Global Catalogue of Microorganisms (GCM) 10K type strain sequencing project: providing services to taxonomists for standard genome sequencing and annotation.</title>
        <authorList>
            <consortium name="The Broad Institute Genomics Platform"/>
            <consortium name="The Broad Institute Genome Sequencing Center for Infectious Disease"/>
            <person name="Wu L."/>
            <person name="Ma J."/>
        </authorList>
    </citation>
    <scope>NUCLEOTIDE SEQUENCE [LARGE SCALE GENOMIC DNA]</scope>
    <source>
        <strain evidence="4">JCM 19129</strain>
    </source>
</reference>
<dbReference type="PANTHER" id="PTHR30514">
    <property type="entry name" value="GLUCOKINASE"/>
    <property type="match status" value="1"/>
</dbReference>
<evidence type="ECO:0000313" key="3">
    <source>
        <dbReference type="EMBL" id="GAA4910713.1"/>
    </source>
</evidence>
<dbReference type="Proteomes" id="UP001500368">
    <property type="component" value="Unassembled WGS sequence"/>
</dbReference>
<dbReference type="Pfam" id="PF01380">
    <property type="entry name" value="SIS"/>
    <property type="match status" value="1"/>
</dbReference>
<dbReference type="PROSITE" id="PS51464">
    <property type="entry name" value="SIS"/>
    <property type="match status" value="1"/>
</dbReference>
<dbReference type="InterPro" id="IPR047640">
    <property type="entry name" value="RpiR-like"/>
</dbReference>
<evidence type="ECO:0000313" key="4">
    <source>
        <dbReference type="Proteomes" id="UP001500368"/>
    </source>
</evidence>
<accession>A0ABP9FPI9</accession>
<dbReference type="Gene3D" id="3.40.50.10490">
    <property type="entry name" value="Glucose-6-phosphate isomerase like protein, domain 1"/>
    <property type="match status" value="1"/>
</dbReference>
<organism evidence="3 4">
    <name type="scientific">Nesterenkonia rhizosphaerae</name>
    <dbReference type="NCBI Taxonomy" id="1348272"/>
    <lineage>
        <taxon>Bacteria</taxon>
        <taxon>Bacillati</taxon>
        <taxon>Actinomycetota</taxon>
        <taxon>Actinomycetes</taxon>
        <taxon>Micrococcales</taxon>
        <taxon>Micrococcaceae</taxon>
        <taxon>Nesterenkonia</taxon>
    </lineage>
</organism>
<sequence length="218" mass="23310">MSTSGQDRAGARGPDNPAARYGSRMGARSSSAALQARLIKQERTVLDQLFDEIQAEDSVARVAAVLAGARRRFISGAGRSAAFAHLLDLDLSHGVPHVTHIDGTTVRPLDVLPDVRATDALIVFAMRRYRRETVQLAEQFAERGAQVVAVTDAADSPVLQFAAEHIIVPTASASVTDSATGVVAVIHLLTALTTASSKGSRRRLAEREDLIEQMGLYI</sequence>
<proteinExistence type="predicted"/>
<feature type="domain" description="SIS" evidence="2">
    <location>
        <begin position="62"/>
        <end position="205"/>
    </location>
</feature>
<dbReference type="CDD" id="cd05013">
    <property type="entry name" value="SIS_RpiR"/>
    <property type="match status" value="1"/>
</dbReference>